<evidence type="ECO:0000313" key="3">
    <source>
        <dbReference type="Proteomes" id="UP000827986"/>
    </source>
</evidence>
<proteinExistence type="predicted"/>
<feature type="compositionally biased region" description="Low complexity" evidence="1">
    <location>
        <begin position="60"/>
        <end position="72"/>
    </location>
</feature>
<evidence type="ECO:0000313" key="2">
    <source>
        <dbReference type="EMBL" id="KAH1183951.1"/>
    </source>
</evidence>
<sequence>MAEVPLPPQSPLEANPQTGQVTLDCYNDPTRKPVQTVPACSKLLHPCYLGVCVPASDRGPASPLTPASAPLSNGHRPMAFGERIPRAPLPSPNKPGWGWLGS</sequence>
<organism evidence="2 3">
    <name type="scientific">Mauremys mutica</name>
    <name type="common">yellowpond turtle</name>
    <dbReference type="NCBI Taxonomy" id="74926"/>
    <lineage>
        <taxon>Eukaryota</taxon>
        <taxon>Metazoa</taxon>
        <taxon>Chordata</taxon>
        <taxon>Craniata</taxon>
        <taxon>Vertebrata</taxon>
        <taxon>Euteleostomi</taxon>
        <taxon>Archelosauria</taxon>
        <taxon>Testudinata</taxon>
        <taxon>Testudines</taxon>
        <taxon>Cryptodira</taxon>
        <taxon>Durocryptodira</taxon>
        <taxon>Testudinoidea</taxon>
        <taxon>Geoemydidae</taxon>
        <taxon>Geoemydinae</taxon>
        <taxon>Mauremys</taxon>
    </lineage>
</organism>
<keyword evidence="3" id="KW-1185">Reference proteome</keyword>
<gene>
    <name evidence="2" type="ORF">KIL84_014567</name>
</gene>
<reference evidence="2" key="1">
    <citation type="submission" date="2021-09" db="EMBL/GenBank/DDBJ databases">
        <title>The genome of Mauremys mutica provides insights into the evolution of semi-aquatic lifestyle.</title>
        <authorList>
            <person name="Gong S."/>
            <person name="Gao Y."/>
        </authorList>
    </citation>
    <scope>NUCLEOTIDE SEQUENCE</scope>
    <source>
        <strain evidence="2">MM-2020</strain>
        <tissue evidence="2">Muscle</tissue>
    </source>
</reference>
<accession>A0A9D3XQY6</accession>
<dbReference type="EMBL" id="JAHDVG010000465">
    <property type="protein sequence ID" value="KAH1183951.1"/>
    <property type="molecule type" value="Genomic_DNA"/>
</dbReference>
<feature type="compositionally biased region" description="Pro residues" evidence="1">
    <location>
        <begin position="1"/>
        <end position="10"/>
    </location>
</feature>
<feature type="region of interest" description="Disordered" evidence="1">
    <location>
        <begin position="1"/>
        <end position="21"/>
    </location>
</feature>
<dbReference type="AlphaFoldDB" id="A0A9D3XQY6"/>
<dbReference type="Proteomes" id="UP000827986">
    <property type="component" value="Unassembled WGS sequence"/>
</dbReference>
<evidence type="ECO:0000256" key="1">
    <source>
        <dbReference type="SAM" id="MobiDB-lite"/>
    </source>
</evidence>
<feature type="region of interest" description="Disordered" evidence="1">
    <location>
        <begin position="59"/>
        <end position="102"/>
    </location>
</feature>
<comment type="caution">
    <text evidence="2">The sequence shown here is derived from an EMBL/GenBank/DDBJ whole genome shotgun (WGS) entry which is preliminary data.</text>
</comment>
<protein>
    <submittedName>
        <fullName evidence="2">Uncharacterized protein</fullName>
    </submittedName>
</protein>
<name>A0A9D3XQY6_9SAUR</name>